<accession>A0AAX1C5M9</accession>
<dbReference type="Pfam" id="PF05944">
    <property type="entry name" value="Phage_term_smal"/>
    <property type="match status" value="1"/>
</dbReference>
<dbReference type="GO" id="GO:0004519">
    <property type="term" value="F:endonuclease activity"/>
    <property type="evidence" value="ECO:0007669"/>
    <property type="project" value="InterPro"/>
</dbReference>
<organism evidence="1 2">
    <name type="scientific">Dickeya dianthicola</name>
    <dbReference type="NCBI Taxonomy" id="204039"/>
    <lineage>
        <taxon>Bacteria</taxon>
        <taxon>Pseudomonadati</taxon>
        <taxon>Pseudomonadota</taxon>
        <taxon>Gammaproteobacteria</taxon>
        <taxon>Enterobacterales</taxon>
        <taxon>Pectobacteriaceae</taxon>
        <taxon>Dickeya</taxon>
    </lineage>
</organism>
<dbReference type="GO" id="GO:0003677">
    <property type="term" value="F:DNA binding"/>
    <property type="evidence" value="ECO:0007669"/>
    <property type="project" value="InterPro"/>
</dbReference>
<gene>
    <name evidence="1" type="ORF">DF213_13420</name>
</gene>
<evidence type="ECO:0000313" key="2">
    <source>
        <dbReference type="Proteomes" id="UP000245055"/>
    </source>
</evidence>
<sequence length="220" mass="24804">MALNPFQRHTRFIQGQQAAHSGGTARPLSGYDRMLMQLTEDQMRLKRIQSQEKKAELKRQLLPAYAPWVAGVIAADGQRQDDVLMHVMVWRIDAGDYDGALTIARHVLRHDWVMPKRYTRTTACTVAEEFADAAIRAFLARQSFDAGLLQAALDLTADADMPDQSRARLYKSLGYAQRLADCPAPALDNLRRALELDQRCGVKKDIEQLERQLRNAENGG</sequence>
<dbReference type="InterPro" id="IPR011990">
    <property type="entry name" value="TPR-like_helical_dom_sf"/>
</dbReference>
<dbReference type="Gene3D" id="1.25.40.10">
    <property type="entry name" value="Tetratricopeptide repeat domain"/>
    <property type="match status" value="1"/>
</dbReference>
<comment type="caution">
    <text evidence="1">The sequence shown here is derived from an EMBL/GenBank/DDBJ whole genome shotgun (WGS) entry which is preliminary data.</text>
</comment>
<dbReference type="AlphaFoldDB" id="A0AAX1C5M9"/>
<protein>
    <recommendedName>
        <fullName evidence="3">Terminase endonuclease subunit</fullName>
    </recommendedName>
</protein>
<dbReference type="EMBL" id="QESZ01000018">
    <property type="protein sequence ID" value="PWD72561.1"/>
    <property type="molecule type" value="Genomic_DNA"/>
</dbReference>
<dbReference type="RefSeq" id="WP_024104549.1">
    <property type="nucleotide sequence ID" value="NZ_CP162003.1"/>
</dbReference>
<reference evidence="1 2" key="1">
    <citation type="submission" date="2018-05" db="EMBL/GenBank/DDBJ databases">
        <title>Genomic diversity of pathogens causing Blackleg of Potato in Pakistan.</title>
        <authorList>
            <person name="Sarfraz S."/>
            <person name="Riaz K."/>
            <person name="Oulghazi S."/>
            <person name="Cigna J."/>
            <person name="Sahi S.T."/>
            <person name="Khan S.H."/>
            <person name="Hameed A."/>
            <person name="Faure D."/>
        </authorList>
    </citation>
    <scope>NUCLEOTIDE SEQUENCE [LARGE SCALE GENOMIC DNA]</scope>
    <source>
        <strain evidence="1 2">SS70</strain>
    </source>
</reference>
<proteinExistence type="predicted"/>
<dbReference type="InterPro" id="IPR010270">
    <property type="entry name" value="Phage_P2_GpM"/>
</dbReference>
<name>A0AAX1C5M9_9GAMM</name>
<evidence type="ECO:0008006" key="3">
    <source>
        <dbReference type="Google" id="ProtNLM"/>
    </source>
</evidence>
<evidence type="ECO:0000313" key="1">
    <source>
        <dbReference type="EMBL" id="PWD72561.1"/>
    </source>
</evidence>
<dbReference type="Proteomes" id="UP000245055">
    <property type="component" value="Unassembled WGS sequence"/>
</dbReference>